<accession>A0A7R9JCF0</accession>
<dbReference type="EMBL" id="OE184527">
    <property type="protein sequence ID" value="CAD7576664.1"/>
    <property type="molecule type" value="Genomic_DNA"/>
</dbReference>
<feature type="domain" description="Carboxylesterase type B" evidence="6">
    <location>
        <begin position="22"/>
        <end position="134"/>
    </location>
</feature>
<dbReference type="InterPro" id="IPR019819">
    <property type="entry name" value="Carboxylesterase_B_CS"/>
</dbReference>
<reference evidence="7" key="1">
    <citation type="submission" date="2020-11" db="EMBL/GenBank/DDBJ databases">
        <authorList>
            <person name="Tran Van P."/>
        </authorList>
    </citation>
    <scope>NUCLEOTIDE SEQUENCE</scope>
</reference>
<evidence type="ECO:0000256" key="1">
    <source>
        <dbReference type="ARBA" id="ARBA00005964"/>
    </source>
</evidence>
<feature type="chain" id="PRO_5031601534" description="Carboxylic ester hydrolase" evidence="5">
    <location>
        <begin position="21"/>
        <end position="548"/>
    </location>
</feature>
<feature type="signal peptide" evidence="5">
    <location>
        <begin position="1"/>
        <end position="20"/>
    </location>
</feature>
<evidence type="ECO:0000256" key="3">
    <source>
        <dbReference type="ARBA" id="ARBA00022801"/>
    </source>
</evidence>
<gene>
    <name evidence="7" type="ORF">TCMB3V08_LOCUS9229</name>
</gene>
<dbReference type="InterPro" id="IPR002018">
    <property type="entry name" value="CarbesteraseB"/>
</dbReference>
<evidence type="ECO:0000256" key="2">
    <source>
        <dbReference type="ARBA" id="ARBA00022487"/>
    </source>
</evidence>
<dbReference type="PROSITE" id="PS00122">
    <property type="entry name" value="CARBOXYLESTERASE_B_1"/>
    <property type="match status" value="1"/>
</dbReference>
<feature type="domain" description="Carboxylesterase type B" evidence="6">
    <location>
        <begin position="144"/>
        <end position="380"/>
    </location>
</feature>
<organism evidence="7">
    <name type="scientific">Timema californicum</name>
    <name type="common">California timema</name>
    <name type="synonym">Walking stick</name>
    <dbReference type="NCBI Taxonomy" id="61474"/>
    <lineage>
        <taxon>Eukaryota</taxon>
        <taxon>Metazoa</taxon>
        <taxon>Ecdysozoa</taxon>
        <taxon>Arthropoda</taxon>
        <taxon>Hexapoda</taxon>
        <taxon>Insecta</taxon>
        <taxon>Pterygota</taxon>
        <taxon>Neoptera</taxon>
        <taxon>Polyneoptera</taxon>
        <taxon>Phasmatodea</taxon>
        <taxon>Timematodea</taxon>
        <taxon>Timematoidea</taxon>
        <taxon>Timematidae</taxon>
        <taxon>Timema</taxon>
    </lineage>
</organism>
<evidence type="ECO:0000256" key="5">
    <source>
        <dbReference type="RuleBase" id="RU361235"/>
    </source>
</evidence>
<dbReference type="Pfam" id="PF00135">
    <property type="entry name" value="COesterase"/>
    <property type="match status" value="2"/>
</dbReference>
<dbReference type="InterPro" id="IPR050309">
    <property type="entry name" value="Type-B_Carboxylest/Lipase"/>
</dbReference>
<proteinExistence type="inferred from homology"/>
<evidence type="ECO:0000256" key="4">
    <source>
        <dbReference type="ARBA" id="ARBA00023180"/>
    </source>
</evidence>
<evidence type="ECO:0000259" key="6">
    <source>
        <dbReference type="Pfam" id="PF00135"/>
    </source>
</evidence>
<dbReference type="PANTHER" id="PTHR11559">
    <property type="entry name" value="CARBOXYLESTERASE"/>
    <property type="match status" value="1"/>
</dbReference>
<dbReference type="InterPro" id="IPR029058">
    <property type="entry name" value="AB_hydrolase_fold"/>
</dbReference>
<evidence type="ECO:0000313" key="7">
    <source>
        <dbReference type="EMBL" id="CAD7576664.1"/>
    </source>
</evidence>
<keyword evidence="4" id="KW-0325">Glycoprotein</keyword>
<dbReference type="InterPro" id="IPR019826">
    <property type="entry name" value="Carboxylesterase_B_AS"/>
</dbReference>
<dbReference type="Pfam" id="PF06374">
    <property type="entry name" value="NDUF_C2"/>
    <property type="match status" value="1"/>
</dbReference>
<dbReference type="InterPro" id="IPR009423">
    <property type="entry name" value="NDUC2"/>
</dbReference>
<keyword evidence="3 5" id="KW-0378">Hydrolase</keyword>
<keyword evidence="2" id="KW-0719">Serine esterase</keyword>
<dbReference type="PROSITE" id="PS00941">
    <property type="entry name" value="CARBOXYLESTERASE_B_2"/>
    <property type="match status" value="1"/>
</dbReference>
<dbReference type="GO" id="GO:0052689">
    <property type="term" value="F:carboxylic ester hydrolase activity"/>
    <property type="evidence" value="ECO:0007669"/>
    <property type="project" value="UniProtKB-KW"/>
</dbReference>
<keyword evidence="5" id="KW-0732">Signal</keyword>
<dbReference type="Gene3D" id="3.40.50.1820">
    <property type="entry name" value="alpha/beta hydrolase"/>
    <property type="match status" value="2"/>
</dbReference>
<dbReference type="AlphaFoldDB" id="A0A7R9JCF0"/>
<comment type="similarity">
    <text evidence="1 5">Belongs to the type-B carboxylesterase/lipase family.</text>
</comment>
<dbReference type="GO" id="GO:0005743">
    <property type="term" value="C:mitochondrial inner membrane"/>
    <property type="evidence" value="ECO:0007669"/>
    <property type="project" value="InterPro"/>
</dbReference>
<dbReference type="EC" id="3.1.1.-" evidence="5"/>
<dbReference type="GO" id="GO:0006120">
    <property type="term" value="P:mitochondrial electron transport, NADH to ubiquinone"/>
    <property type="evidence" value="ECO:0007669"/>
    <property type="project" value="InterPro"/>
</dbReference>
<sequence length="548" mass="61356">MNTPSVILLCLTNIVASALCQELTVTVSQGTLRGQSVTSSYGLTYNSYLGIPYAQPPVGDLRFKAPQDPVAWEGTRNATTFGSSCVQEVQQETVVGQSRRKTTTFGSRWVQDSTSESEDCLYLNVYTPQHHQNKIIIYFLNHFILGFLSLEGTDVSGNAGLKDQVAALRWIKNNIASFGGDPNSVTIFGGSAGGSSVHYHILSPMSKGLFHHAISESGAALNPGAFHKNTQPYAFNLGAKLGLNTTDAQELATFLRNKSTNDLESVHLTYKPFVPATEYPISGEETFLPSDPYTLVTSGNFNKVPYITGSNLLEGRFFAGTDEAMNQSSYWEPINNDFERLVPLELGLTKGSQQSQEVANKIKQFYFDNETLSFSSRDQYIDVELEELNPHLRGGRVENHLGKNTPSSLDRDSNLNLPVLSSRAQHDLRMIKNKVRFRHLKNKRAEMIKKLFAFSQYSERTVCPQRLLFVPSDPNLRPTVVLVTGIQRYALFGSLLGVGSYWADKRRDAYYAERDAILMHYIELHPEDFPPIERKKFADVLLRWDPIR</sequence>
<name>A0A7R9JCF0_TIMCA</name>
<protein>
    <recommendedName>
        <fullName evidence="5">Carboxylic ester hydrolase</fullName>
        <ecNumber evidence="5">3.1.1.-</ecNumber>
    </recommendedName>
</protein>
<dbReference type="SUPFAM" id="SSF53474">
    <property type="entry name" value="alpha/beta-Hydrolases"/>
    <property type="match status" value="1"/>
</dbReference>